<dbReference type="CDD" id="cd07043">
    <property type="entry name" value="STAS_anti-anti-sigma_factors"/>
    <property type="match status" value="1"/>
</dbReference>
<evidence type="ECO:0000259" key="1">
    <source>
        <dbReference type="PROSITE" id="PS50801"/>
    </source>
</evidence>
<gene>
    <name evidence="2" type="ORF">SAMN05660748_2994</name>
</gene>
<feature type="domain" description="STAS" evidence="1">
    <location>
        <begin position="3"/>
        <end position="117"/>
    </location>
</feature>
<dbReference type="Gene3D" id="3.30.750.24">
    <property type="entry name" value="STAS domain"/>
    <property type="match status" value="1"/>
</dbReference>
<evidence type="ECO:0000313" key="3">
    <source>
        <dbReference type="Proteomes" id="UP000219435"/>
    </source>
</evidence>
<dbReference type="RefSeq" id="WP_176522980.1">
    <property type="nucleotide sequence ID" value="NZ_OBQI01000004.1"/>
</dbReference>
<dbReference type="PANTHER" id="PTHR33495:SF13">
    <property type="entry name" value="ANTI-SIGMA-F FACTOR ANTAGONIST RSFB"/>
    <property type="match status" value="1"/>
</dbReference>
<dbReference type="Proteomes" id="UP000219435">
    <property type="component" value="Unassembled WGS sequence"/>
</dbReference>
<dbReference type="InterPro" id="IPR002645">
    <property type="entry name" value="STAS_dom"/>
</dbReference>
<accession>A0A285V811</accession>
<protein>
    <submittedName>
        <fullName evidence="2">Anti-anti-sigma factor</fullName>
    </submittedName>
</protein>
<proteinExistence type="predicted"/>
<sequence length="121" mass="12627">MQFVVERRTVAGRAALTVRGELDLSTTPQLEAAADEAVAGPDAELVVDLTHTTFLDSSGARTLLGITRKAAAGGVRLYVLAPRSNGPVRLTIDLLDLGAYVPLVASAGEIRSTVADRDAGR</sequence>
<organism evidence="2 3">
    <name type="scientific">Blastococcus aggregatus</name>
    <dbReference type="NCBI Taxonomy" id="38502"/>
    <lineage>
        <taxon>Bacteria</taxon>
        <taxon>Bacillati</taxon>
        <taxon>Actinomycetota</taxon>
        <taxon>Actinomycetes</taxon>
        <taxon>Geodermatophilales</taxon>
        <taxon>Geodermatophilaceae</taxon>
        <taxon>Blastococcus</taxon>
    </lineage>
</organism>
<dbReference type="GO" id="GO:0043856">
    <property type="term" value="F:anti-sigma factor antagonist activity"/>
    <property type="evidence" value="ECO:0007669"/>
    <property type="project" value="TreeGrafter"/>
</dbReference>
<keyword evidence="3" id="KW-1185">Reference proteome</keyword>
<reference evidence="3" key="1">
    <citation type="submission" date="2017-08" db="EMBL/GenBank/DDBJ databases">
        <authorList>
            <person name="Varghese N."/>
            <person name="Submissions S."/>
        </authorList>
    </citation>
    <scope>NUCLEOTIDE SEQUENCE [LARGE SCALE GENOMIC DNA]</scope>
    <source>
        <strain evidence="3">DSM 4725</strain>
    </source>
</reference>
<dbReference type="SUPFAM" id="SSF52091">
    <property type="entry name" value="SpoIIaa-like"/>
    <property type="match status" value="1"/>
</dbReference>
<dbReference type="Pfam" id="PF01740">
    <property type="entry name" value="STAS"/>
    <property type="match status" value="1"/>
</dbReference>
<dbReference type="InterPro" id="IPR036513">
    <property type="entry name" value="STAS_dom_sf"/>
</dbReference>
<dbReference type="AlphaFoldDB" id="A0A285V811"/>
<dbReference type="PROSITE" id="PS50801">
    <property type="entry name" value="STAS"/>
    <property type="match status" value="1"/>
</dbReference>
<dbReference type="EMBL" id="OBQI01000004">
    <property type="protein sequence ID" value="SOC50252.1"/>
    <property type="molecule type" value="Genomic_DNA"/>
</dbReference>
<name>A0A285V811_9ACTN</name>
<evidence type="ECO:0000313" key="2">
    <source>
        <dbReference type="EMBL" id="SOC50252.1"/>
    </source>
</evidence>
<dbReference type="PANTHER" id="PTHR33495">
    <property type="entry name" value="ANTI-SIGMA FACTOR ANTAGONIST TM_1081-RELATED-RELATED"/>
    <property type="match status" value="1"/>
</dbReference>